<evidence type="ECO:0000313" key="6">
    <source>
        <dbReference type="EMBL" id="MBB4941959.1"/>
    </source>
</evidence>
<keyword evidence="3" id="KW-0547">Nucleotide-binding</keyword>
<dbReference type="EMBL" id="JACHJU010000003">
    <property type="protein sequence ID" value="MBB4941959.1"/>
    <property type="molecule type" value="Genomic_DNA"/>
</dbReference>
<evidence type="ECO:0000256" key="3">
    <source>
        <dbReference type="ARBA" id="ARBA00022741"/>
    </source>
</evidence>
<keyword evidence="7" id="KW-1185">Reference proteome</keyword>
<evidence type="ECO:0000259" key="5">
    <source>
        <dbReference type="PROSITE" id="PS50893"/>
    </source>
</evidence>
<feature type="domain" description="ABC transporter" evidence="5">
    <location>
        <begin position="8"/>
        <end position="233"/>
    </location>
</feature>
<dbReference type="GO" id="GO:0005524">
    <property type="term" value="F:ATP binding"/>
    <property type="evidence" value="ECO:0007669"/>
    <property type="project" value="UniProtKB-KW"/>
</dbReference>
<evidence type="ECO:0000256" key="1">
    <source>
        <dbReference type="ARBA" id="ARBA00005417"/>
    </source>
</evidence>
<name>A0A7W7S125_9ACTN</name>
<dbReference type="PANTHER" id="PTHR43335">
    <property type="entry name" value="ABC TRANSPORTER, ATP-BINDING PROTEIN"/>
    <property type="match status" value="1"/>
</dbReference>
<dbReference type="Proteomes" id="UP000534286">
    <property type="component" value="Unassembled WGS sequence"/>
</dbReference>
<dbReference type="InterPro" id="IPR027417">
    <property type="entry name" value="P-loop_NTPase"/>
</dbReference>
<evidence type="ECO:0000256" key="2">
    <source>
        <dbReference type="ARBA" id="ARBA00022448"/>
    </source>
</evidence>
<dbReference type="Gene3D" id="3.40.50.300">
    <property type="entry name" value="P-loop containing nucleotide triphosphate hydrolases"/>
    <property type="match status" value="1"/>
</dbReference>
<keyword evidence="4 6" id="KW-0067">ATP-binding</keyword>
<dbReference type="RefSeq" id="WP_184758015.1">
    <property type="nucleotide sequence ID" value="NZ_BAABEK010000034.1"/>
</dbReference>
<accession>A0A7W7S125</accession>
<dbReference type="Pfam" id="PF00005">
    <property type="entry name" value="ABC_tran"/>
    <property type="match status" value="1"/>
</dbReference>
<dbReference type="PANTHER" id="PTHR43335:SF4">
    <property type="entry name" value="ABC TRANSPORTER, ATP-BINDING PROTEIN"/>
    <property type="match status" value="1"/>
</dbReference>
<dbReference type="InterPro" id="IPR003439">
    <property type="entry name" value="ABC_transporter-like_ATP-bd"/>
</dbReference>
<dbReference type="GO" id="GO:0016887">
    <property type="term" value="F:ATP hydrolysis activity"/>
    <property type="evidence" value="ECO:0007669"/>
    <property type="project" value="InterPro"/>
</dbReference>
<organism evidence="6 7">
    <name type="scientific">Streptosporangium album</name>
    <dbReference type="NCBI Taxonomy" id="47479"/>
    <lineage>
        <taxon>Bacteria</taxon>
        <taxon>Bacillati</taxon>
        <taxon>Actinomycetota</taxon>
        <taxon>Actinomycetes</taxon>
        <taxon>Streptosporangiales</taxon>
        <taxon>Streptosporangiaceae</taxon>
        <taxon>Streptosporangium</taxon>
    </lineage>
</organism>
<comment type="caution">
    <text evidence="6">The sequence shown here is derived from an EMBL/GenBank/DDBJ whole genome shotgun (WGS) entry which is preliminary data.</text>
</comment>
<sequence>MSEGAWGIAVRGLTKTFGPVAAVTDLSFDVAPGTVTGFLGPNGAGKTTTMRMVLGLVAPTSGTATIGGKRYADLPNPTATVGAVLDGSGFHPDHTALDHLRVYARMGRHGRARVTQVADLTGVSAFAGRKTRTLSTGMRQRLNLATALLGDPRVLLLDEPSNGLDPEGIAWLRRFLRELAVEGRTVLVSSHVLGEIEQMADRVVVIRDGHLVATAKVTELYGKAAVLVRSPRADQLKACLTVSAEILQPGVLRIHDMTTAEVAAAAAARDIPLHEITIERPTLEQAFLHLTGGRR</sequence>
<gene>
    <name evidence="6" type="ORF">FHR32_006345</name>
</gene>
<dbReference type="SUPFAM" id="SSF52540">
    <property type="entry name" value="P-loop containing nucleoside triphosphate hydrolases"/>
    <property type="match status" value="1"/>
</dbReference>
<evidence type="ECO:0000256" key="4">
    <source>
        <dbReference type="ARBA" id="ARBA00022840"/>
    </source>
</evidence>
<comment type="similarity">
    <text evidence="1">Belongs to the ABC transporter superfamily.</text>
</comment>
<dbReference type="InterPro" id="IPR003593">
    <property type="entry name" value="AAA+_ATPase"/>
</dbReference>
<keyword evidence="2" id="KW-0813">Transport</keyword>
<evidence type="ECO:0000313" key="7">
    <source>
        <dbReference type="Proteomes" id="UP000534286"/>
    </source>
</evidence>
<dbReference type="AlphaFoldDB" id="A0A7W7S125"/>
<protein>
    <submittedName>
        <fullName evidence="6">ABC-2 type transport system ATP-binding protein</fullName>
    </submittedName>
</protein>
<reference evidence="6 7" key="1">
    <citation type="submission" date="2020-08" db="EMBL/GenBank/DDBJ databases">
        <title>Sequencing the genomes of 1000 actinobacteria strains.</title>
        <authorList>
            <person name="Klenk H.-P."/>
        </authorList>
    </citation>
    <scope>NUCLEOTIDE SEQUENCE [LARGE SCALE GENOMIC DNA]</scope>
    <source>
        <strain evidence="6 7">DSM 43023</strain>
    </source>
</reference>
<dbReference type="SMART" id="SM00382">
    <property type="entry name" value="AAA"/>
    <property type="match status" value="1"/>
</dbReference>
<proteinExistence type="inferred from homology"/>
<dbReference type="PROSITE" id="PS50893">
    <property type="entry name" value="ABC_TRANSPORTER_2"/>
    <property type="match status" value="1"/>
</dbReference>